<dbReference type="Proteomes" id="UP001519345">
    <property type="component" value="Unassembled WGS sequence"/>
</dbReference>
<sequence length="133" mass="15228">MAITKAEGKRLDQLISKALDSMESLSVSDVNELQGILKKLEKARKEAKEKESHSELINIAVQMRNIELALRKNKEKEKEFNKLTGSEKLKELSPKLDKLESSKGLKELKEKQDFEESYNEHAKKFGNDPLTWG</sequence>
<feature type="compositionally biased region" description="Basic and acidic residues" evidence="2">
    <location>
        <begin position="109"/>
        <end position="126"/>
    </location>
</feature>
<feature type="coiled-coil region" evidence="1">
    <location>
        <begin position="30"/>
        <end position="79"/>
    </location>
</feature>
<accession>A0ABS4IGL6</accession>
<dbReference type="EMBL" id="JAGGKX010000009">
    <property type="protein sequence ID" value="MBP1970013.1"/>
    <property type="molecule type" value="Genomic_DNA"/>
</dbReference>
<dbReference type="RefSeq" id="WP_209463169.1">
    <property type="nucleotide sequence ID" value="NZ_CP110224.1"/>
</dbReference>
<keyword evidence="4" id="KW-1185">Reference proteome</keyword>
<gene>
    <name evidence="3" type="ORF">J2Z83_002121</name>
</gene>
<reference evidence="3 4" key="1">
    <citation type="submission" date="2021-03" db="EMBL/GenBank/DDBJ databases">
        <title>Genomic Encyclopedia of Type Strains, Phase IV (KMG-IV): sequencing the most valuable type-strain genomes for metagenomic binning, comparative biology and taxonomic classification.</title>
        <authorList>
            <person name="Goeker M."/>
        </authorList>
    </citation>
    <scope>NUCLEOTIDE SEQUENCE [LARGE SCALE GENOMIC DNA]</scope>
    <source>
        <strain evidence="3 4">DSM 25609</strain>
    </source>
</reference>
<evidence type="ECO:0000313" key="3">
    <source>
        <dbReference type="EMBL" id="MBP1970013.1"/>
    </source>
</evidence>
<comment type="caution">
    <text evidence="3">The sequence shown here is derived from an EMBL/GenBank/DDBJ whole genome shotgun (WGS) entry which is preliminary data.</text>
</comment>
<proteinExistence type="predicted"/>
<name>A0ABS4IGL6_9BACI</name>
<keyword evidence="1" id="KW-0175">Coiled coil</keyword>
<evidence type="ECO:0000256" key="2">
    <source>
        <dbReference type="SAM" id="MobiDB-lite"/>
    </source>
</evidence>
<evidence type="ECO:0000313" key="4">
    <source>
        <dbReference type="Proteomes" id="UP001519345"/>
    </source>
</evidence>
<protein>
    <submittedName>
        <fullName evidence="3">Trehalose-6-phosphate synthase</fullName>
    </submittedName>
</protein>
<feature type="region of interest" description="Disordered" evidence="2">
    <location>
        <begin position="109"/>
        <end position="133"/>
    </location>
</feature>
<evidence type="ECO:0000256" key="1">
    <source>
        <dbReference type="SAM" id="Coils"/>
    </source>
</evidence>
<organism evidence="3 4">
    <name type="scientific">Virgibacillus natechei</name>
    <dbReference type="NCBI Taxonomy" id="1216297"/>
    <lineage>
        <taxon>Bacteria</taxon>
        <taxon>Bacillati</taxon>
        <taxon>Bacillota</taxon>
        <taxon>Bacilli</taxon>
        <taxon>Bacillales</taxon>
        <taxon>Bacillaceae</taxon>
        <taxon>Virgibacillus</taxon>
    </lineage>
</organism>